<dbReference type="EMBL" id="JAUSUH010000002">
    <property type="protein sequence ID" value="MDQ0346727.1"/>
    <property type="molecule type" value="Genomic_DNA"/>
</dbReference>
<reference evidence="4 5" key="1">
    <citation type="submission" date="2023-07" db="EMBL/GenBank/DDBJ databases">
        <title>Genomic Encyclopedia of Type Strains, Phase IV (KMG-IV): sequencing the most valuable type-strain genomes for metagenomic binning, comparative biology and taxonomic classification.</title>
        <authorList>
            <person name="Goeker M."/>
        </authorList>
    </citation>
    <scope>NUCLEOTIDE SEQUENCE [LARGE SCALE GENOMIC DNA]</scope>
    <source>
        <strain evidence="4 5">DSM 1277</strain>
    </source>
</reference>
<evidence type="ECO:0000259" key="3">
    <source>
        <dbReference type="Pfam" id="PF00171"/>
    </source>
</evidence>
<evidence type="ECO:0000256" key="1">
    <source>
        <dbReference type="ARBA" id="ARBA00009986"/>
    </source>
</evidence>
<organism evidence="4 5">
    <name type="scientific">Ancylobacter vacuolatus</name>
    <dbReference type="NCBI Taxonomy" id="223389"/>
    <lineage>
        <taxon>Bacteria</taxon>
        <taxon>Pseudomonadati</taxon>
        <taxon>Pseudomonadota</taxon>
        <taxon>Alphaproteobacteria</taxon>
        <taxon>Hyphomicrobiales</taxon>
        <taxon>Xanthobacteraceae</taxon>
        <taxon>Ancylobacter</taxon>
    </lineage>
</organism>
<name>A0ABU0DE81_9HYPH</name>
<dbReference type="InterPro" id="IPR016160">
    <property type="entry name" value="Ald_DH_CS_CYS"/>
</dbReference>
<dbReference type="InterPro" id="IPR050740">
    <property type="entry name" value="Aldehyde_DH_Superfamily"/>
</dbReference>
<dbReference type="InterPro" id="IPR015590">
    <property type="entry name" value="Aldehyde_DH_dom"/>
</dbReference>
<dbReference type="InterPro" id="IPR016163">
    <property type="entry name" value="Ald_DH_C"/>
</dbReference>
<keyword evidence="2 4" id="KW-0560">Oxidoreductase</keyword>
<dbReference type="CDD" id="cd07103">
    <property type="entry name" value="ALDH_F5_SSADH_GabD"/>
    <property type="match status" value="1"/>
</dbReference>
<dbReference type="InterPro" id="IPR016162">
    <property type="entry name" value="Ald_DH_N"/>
</dbReference>
<dbReference type="RefSeq" id="WP_307058363.1">
    <property type="nucleotide sequence ID" value="NZ_JAUSUH010000002.1"/>
</dbReference>
<dbReference type="PANTHER" id="PTHR43353:SF5">
    <property type="entry name" value="SUCCINATE-SEMIALDEHYDE DEHYDROGENASE, MITOCHONDRIAL"/>
    <property type="match status" value="1"/>
</dbReference>
<sequence>MQHDLALLINGSWIVPSSGRSSPVINPATEAEIGRLPHAGVDDLDRALEAAAAGFKLWRQVLPQERAKVVRRFADLMREHVDLLAAAITAEQGKTLAEARGEVQGAAELAEWLAEEGRRIYGRIVPSRFPNSRIRVEHEPVGPVAAFSPWNFPCSMVARKIAHALAAGCSIVIKPAEETPGAAIILGHLCLKAGVPPGVVNIVFGAPAQVSEHLIASPIIQKISLTGSVGVGKHIAMLAARELKKVTLELGGHSPAVICEDADIAAAAQMCVQSRFRNAGQVCTAATRFYVHASVAESFTRQFVQHVAAIKVGDGTAPGVQMGPLSNQRRLDAMDRFVADAEARGARLVAGGQRIGNRGYFFAPTVFTDIPADAEVMTQEPFGPMAPIRSFDTLDEVIASANSLPFGLAAYGFTRSHRTAERLSSGLRAGVVAINGVTVTAPEAPFGGVGDSGVGRESGSEGLLEYTHVKTVTETFN</sequence>
<dbReference type="GO" id="GO:0036243">
    <property type="term" value="F:succinate-semialdehyde dehydrogenase (NADP+) activity"/>
    <property type="evidence" value="ECO:0007669"/>
    <property type="project" value="UniProtKB-EC"/>
</dbReference>
<proteinExistence type="inferred from homology"/>
<dbReference type="Gene3D" id="3.40.605.10">
    <property type="entry name" value="Aldehyde Dehydrogenase, Chain A, domain 1"/>
    <property type="match status" value="1"/>
</dbReference>
<dbReference type="InterPro" id="IPR016161">
    <property type="entry name" value="Ald_DH/histidinol_DH"/>
</dbReference>
<dbReference type="Pfam" id="PF00171">
    <property type="entry name" value="Aldedh"/>
    <property type="match status" value="1"/>
</dbReference>
<accession>A0ABU0DE81</accession>
<dbReference type="Proteomes" id="UP001238467">
    <property type="component" value="Unassembled WGS sequence"/>
</dbReference>
<dbReference type="PROSITE" id="PS00070">
    <property type="entry name" value="ALDEHYDE_DEHYDR_CYS"/>
    <property type="match status" value="1"/>
</dbReference>
<dbReference type="Gene3D" id="3.40.309.10">
    <property type="entry name" value="Aldehyde Dehydrogenase, Chain A, domain 2"/>
    <property type="match status" value="1"/>
</dbReference>
<dbReference type="EC" id="1.2.1.16" evidence="4"/>
<keyword evidence="5" id="KW-1185">Reference proteome</keyword>
<feature type="domain" description="Aldehyde dehydrogenase" evidence="3">
    <location>
        <begin position="15"/>
        <end position="472"/>
    </location>
</feature>
<dbReference type="PANTHER" id="PTHR43353">
    <property type="entry name" value="SUCCINATE-SEMIALDEHYDE DEHYDROGENASE, MITOCHONDRIAL"/>
    <property type="match status" value="1"/>
</dbReference>
<comment type="caution">
    <text evidence="4">The sequence shown here is derived from an EMBL/GenBank/DDBJ whole genome shotgun (WGS) entry which is preliminary data.</text>
</comment>
<comment type="similarity">
    <text evidence="1">Belongs to the aldehyde dehydrogenase family.</text>
</comment>
<evidence type="ECO:0000313" key="4">
    <source>
        <dbReference type="EMBL" id="MDQ0346727.1"/>
    </source>
</evidence>
<dbReference type="EC" id="1.2.1.20" evidence="4"/>
<dbReference type="GO" id="GO:0102810">
    <property type="term" value="F:glutarate-semialdehyde dehydrogenase (NADP+) activity"/>
    <property type="evidence" value="ECO:0007669"/>
    <property type="project" value="UniProtKB-EC"/>
</dbReference>
<evidence type="ECO:0000313" key="5">
    <source>
        <dbReference type="Proteomes" id="UP001238467"/>
    </source>
</evidence>
<dbReference type="SUPFAM" id="SSF53720">
    <property type="entry name" value="ALDH-like"/>
    <property type="match status" value="1"/>
</dbReference>
<protein>
    <submittedName>
        <fullName evidence="4">Succinate-semialdehyde dehydrogenase/glutarate-semialdehyde dehydrogenase</fullName>
        <ecNumber evidence="4">1.2.1.16</ecNumber>
        <ecNumber evidence="4">1.2.1.20</ecNumber>
        <ecNumber evidence="4">1.2.1.79</ecNumber>
    </submittedName>
</protein>
<dbReference type="EC" id="1.2.1.79" evidence="4"/>
<evidence type="ECO:0000256" key="2">
    <source>
        <dbReference type="ARBA" id="ARBA00023002"/>
    </source>
</evidence>
<gene>
    <name evidence="4" type="ORF">J2S76_001144</name>
</gene>